<evidence type="ECO:0000256" key="8">
    <source>
        <dbReference type="ARBA" id="ARBA00023077"/>
    </source>
</evidence>
<evidence type="ECO:0000256" key="13">
    <source>
        <dbReference type="SAM" id="SignalP"/>
    </source>
</evidence>
<keyword evidence="2 11" id="KW-0813">Transport</keyword>
<evidence type="ECO:0000256" key="9">
    <source>
        <dbReference type="ARBA" id="ARBA00023136"/>
    </source>
</evidence>
<feature type="domain" description="TonB-dependent receptor plug" evidence="15">
    <location>
        <begin position="58"/>
        <end position="166"/>
    </location>
</feature>
<evidence type="ECO:0000256" key="1">
    <source>
        <dbReference type="ARBA" id="ARBA00004571"/>
    </source>
</evidence>
<dbReference type="AlphaFoldDB" id="A0A6I2LAP0"/>
<evidence type="ECO:0000256" key="12">
    <source>
        <dbReference type="RuleBase" id="RU003357"/>
    </source>
</evidence>
<keyword evidence="16" id="KW-0675">Receptor</keyword>
<comment type="similarity">
    <text evidence="11 12">Belongs to the TonB-dependent receptor family.</text>
</comment>
<keyword evidence="3 11" id="KW-1134">Transmembrane beta strand</keyword>
<proteinExistence type="inferred from homology"/>
<feature type="domain" description="TonB-dependent receptor-like beta-barrel" evidence="14">
    <location>
        <begin position="301"/>
        <end position="751"/>
    </location>
</feature>
<evidence type="ECO:0000259" key="15">
    <source>
        <dbReference type="Pfam" id="PF07715"/>
    </source>
</evidence>
<keyword evidence="8 12" id="KW-0798">TonB box</keyword>
<accession>A0A6I2LAP0</accession>
<keyword evidence="5 11" id="KW-0812">Transmembrane</keyword>
<evidence type="ECO:0000313" key="17">
    <source>
        <dbReference type="Proteomes" id="UP000433309"/>
    </source>
</evidence>
<evidence type="ECO:0000256" key="4">
    <source>
        <dbReference type="ARBA" id="ARBA00022496"/>
    </source>
</evidence>
<dbReference type="RefSeq" id="WP_154383072.1">
    <property type="nucleotide sequence ID" value="NZ_WKJK01000024.1"/>
</dbReference>
<keyword evidence="4" id="KW-0410">Iron transport</keyword>
<dbReference type="Gene3D" id="2.40.170.20">
    <property type="entry name" value="TonB-dependent receptor, beta-barrel domain"/>
    <property type="match status" value="1"/>
</dbReference>
<dbReference type="InterPro" id="IPR012910">
    <property type="entry name" value="Plug_dom"/>
</dbReference>
<evidence type="ECO:0000256" key="10">
    <source>
        <dbReference type="ARBA" id="ARBA00023237"/>
    </source>
</evidence>
<dbReference type="GO" id="GO:0009279">
    <property type="term" value="C:cell outer membrane"/>
    <property type="evidence" value="ECO:0007669"/>
    <property type="project" value="UniProtKB-SubCell"/>
</dbReference>
<keyword evidence="9 11" id="KW-0472">Membrane</keyword>
<sequence>MSKSIKQQQASLAVRPLAASVALALASLSHGAMAQDAKADDGKIEQVVVTANKRAQNLQDVPAAITVLSDATLQRNNVRDINDLPALSPALTVSYSTQPGNFSINMRGVGTYSLGIGVEADVAVIIDDIPFAMQANAFKDLADVFRVEVLKGPQSTLLGKSSIAGAINITTKPIDSEWKEKASTYMSSDGEWRAMGSVSGALSDTVRMRVAVNKSSFGGVVKNLTTGDNLNGSTSTNFVGKLEWRPDDQWSVTVSPRASKSNVNCCVTPFSNMSKGGLYQNVAQLPASTLLSGITPNAENVSVRNDYPAGGKARDKGLGLKVNYAFDENGPLAGYNLSAITSWSNYHMNDYQDGDATDSDILAYLPVNGAVTGLHGGLYQYGLFDVTSRTAELRLTSPDKGRLKYVAGLWYGDNDLARELTRAPVSTYVTDYAATAYNTSYAAFGQATYDLIDTTSIVAGLRFNREDTGYTFTRYTPPPATSRTVTEYLKGDNSNNDVTGRLGLEHRFNRDMMAYTTYSTGHKGVAYDLTSSFTGAIAKSQPVPGESSHSIEAGLKMGLLNGRMTLDLAAFRTNYTGFQQSAGFYDSDGVFRTTLHSIGGLRTSGVEADLGWRVNNRLQLNGAFAFTRAIITDFENGPCYSVLNAAGTGTVVGGNCAVSAKYNNTSVANLKGATLPNAPKIKLNLGGQYDIPTSYSYDGFITGAYRFQSATQFNLSQDPNTIQGAYGIFNLGLGIKDKKDKYKFTFQINNLFDKSYATNLSSAFANSTWSAKSPNTVAVVNTTNWMPARDYQRYFAMRADFSF</sequence>
<protein>
    <submittedName>
        <fullName evidence="16">TonB-dependent receptor plug domain-containing protein</fullName>
    </submittedName>
</protein>
<evidence type="ECO:0000313" key="16">
    <source>
        <dbReference type="EMBL" id="MRW94197.1"/>
    </source>
</evidence>
<evidence type="ECO:0000256" key="3">
    <source>
        <dbReference type="ARBA" id="ARBA00022452"/>
    </source>
</evidence>
<feature type="signal peptide" evidence="13">
    <location>
        <begin position="1"/>
        <end position="34"/>
    </location>
</feature>
<gene>
    <name evidence="16" type="ORF">GJ699_29910</name>
</gene>
<dbReference type="GO" id="GO:0006826">
    <property type="term" value="P:iron ion transport"/>
    <property type="evidence" value="ECO:0007669"/>
    <property type="project" value="UniProtKB-KW"/>
</dbReference>
<keyword evidence="10 11" id="KW-0998">Cell outer membrane</keyword>
<organism evidence="16 17">
    <name type="scientific">Duganella guangzhouensis</name>
    <dbReference type="NCBI Taxonomy" id="2666084"/>
    <lineage>
        <taxon>Bacteria</taxon>
        <taxon>Pseudomonadati</taxon>
        <taxon>Pseudomonadota</taxon>
        <taxon>Betaproteobacteria</taxon>
        <taxon>Burkholderiales</taxon>
        <taxon>Oxalobacteraceae</taxon>
        <taxon>Telluria group</taxon>
        <taxon>Duganella</taxon>
    </lineage>
</organism>
<keyword evidence="6" id="KW-0408">Iron</keyword>
<keyword evidence="7" id="KW-0406">Ion transport</keyword>
<comment type="subcellular location">
    <subcellularLocation>
        <location evidence="1 11">Cell outer membrane</location>
        <topology evidence="1 11">Multi-pass membrane protein</topology>
    </subcellularLocation>
</comment>
<evidence type="ECO:0000256" key="5">
    <source>
        <dbReference type="ARBA" id="ARBA00022692"/>
    </source>
</evidence>
<keyword evidence="13" id="KW-0732">Signal</keyword>
<dbReference type="PROSITE" id="PS52016">
    <property type="entry name" value="TONB_DEPENDENT_REC_3"/>
    <property type="match status" value="1"/>
</dbReference>
<keyword evidence="17" id="KW-1185">Reference proteome</keyword>
<dbReference type="SUPFAM" id="SSF56935">
    <property type="entry name" value="Porins"/>
    <property type="match status" value="1"/>
</dbReference>
<dbReference type="Proteomes" id="UP000433309">
    <property type="component" value="Unassembled WGS sequence"/>
</dbReference>
<name>A0A6I2LAP0_9BURK</name>
<evidence type="ECO:0000259" key="14">
    <source>
        <dbReference type="Pfam" id="PF00593"/>
    </source>
</evidence>
<dbReference type="EMBL" id="WKJK01000024">
    <property type="protein sequence ID" value="MRW94197.1"/>
    <property type="molecule type" value="Genomic_DNA"/>
</dbReference>
<reference evidence="16 17" key="1">
    <citation type="submission" date="2019-11" db="EMBL/GenBank/DDBJ databases">
        <title>Novel species isolated from a subtropical stream in China.</title>
        <authorList>
            <person name="Lu H."/>
        </authorList>
    </citation>
    <scope>NUCLEOTIDE SEQUENCE [LARGE SCALE GENOMIC DNA]</scope>
    <source>
        <strain evidence="16 17">FT80W</strain>
    </source>
</reference>
<evidence type="ECO:0000256" key="6">
    <source>
        <dbReference type="ARBA" id="ARBA00023004"/>
    </source>
</evidence>
<dbReference type="PANTHER" id="PTHR32552:SF81">
    <property type="entry name" value="TONB-DEPENDENT OUTER MEMBRANE RECEPTOR"/>
    <property type="match status" value="1"/>
</dbReference>
<dbReference type="InterPro" id="IPR000531">
    <property type="entry name" value="Beta-barrel_TonB"/>
</dbReference>
<evidence type="ECO:0000256" key="2">
    <source>
        <dbReference type="ARBA" id="ARBA00022448"/>
    </source>
</evidence>
<dbReference type="InterPro" id="IPR039426">
    <property type="entry name" value="TonB-dep_rcpt-like"/>
</dbReference>
<feature type="chain" id="PRO_5026249178" evidence="13">
    <location>
        <begin position="35"/>
        <end position="803"/>
    </location>
</feature>
<evidence type="ECO:0000256" key="7">
    <source>
        <dbReference type="ARBA" id="ARBA00023065"/>
    </source>
</evidence>
<dbReference type="InterPro" id="IPR036942">
    <property type="entry name" value="Beta-barrel_TonB_sf"/>
</dbReference>
<dbReference type="PANTHER" id="PTHR32552">
    <property type="entry name" value="FERRICHROME IRON RECEPTOR-RELATED"/>
    <property type="match status" value="1"/>
</dbReference>
<comment type="caution">
    <text evidence="16">The sequence shown here is derived from an EMBL/GenBank/DDBJ whole genome shotgun (WGS) entry which is preliminary data.</text>
</comment>
<evidence type="ECO:0000256" key="11">
    <source>
        <dbReference type="PROSITE-ProRule" id="PRU01360"/>
    </source>
</evidence>
<dbReference type="Pfam" id="PF07715">
    <property type="entry name" value="Plug"/>
    <property type="match status" value="1"/>
</dbReference>
<dbReference type="Pfam" id="PF00593">
    <property type="entry name" value="TonB_dep_Rec_b-barrel"/>
    <property type="match status" value="1"/>
</dbReference>